<protein>
    <submittedName>
        <fullName evidence="1">Uncharacterized protein</fullName>
    </submittedName>
</protein>
<dbReference type="EMBL" id="JAUYZG010000024">
    <property type="protein sequence ID" value="KAK2869777.1"/>
    <property type="molecule type" value="Genomic_DNA"/>
</dbReference>
<keyword evidence="2" id="KW-1185">Reference proteome</keyword>
<reference evidence="1" key="1">
    <citation type="submission" date="2023-08" db="EMBL/GenBank/DDBJ databases">
        <title>Chromosome-level Genome Assembly of mud carp (Cirrhinus molitorella).</title>
        <authorList>
            <person name="Liu H."/>
        </authorList>
    </citation>
    <scope>NUCLEOTIDE SEQUENCE</scope>
    <source>
        <strain evidence="1">Prfri</strain>
        <tissue evidence="1">Muscle</tissue>
    </source>
</reference>
<evidence type="ECO:0000313" key="2">
    <source>
        <dbReference type="Proteomes" id="UP001187343"/>
    </source>
</evidence>
<gene>
    <name evidence="1" type="ORF">Q8A67_024169</name>
</gene>
<accession>A0AA88TA78</accession>
<evidence type="ECO:0000313" key="1">
    <source>
        <dbReference type="EMBL" id="KAK2869777.1"/>
    </source>
</evidence>
<comment type="caution">
    <text evidence="1">The sequence shown here is derived from an EMBL/GenBank/DDBJ whole genome shotgun (WGS) entry which is preliminary data.</text>
</comment>
<dbReference type="Proteomes" id="UP001187343">
    <property type="component" value="Unassembled WGS sequence"/>
</dbReference>
<name>A0AA88TA78_9TELE</name>
<organism evidence="1 2">
    <name type="scientific">Cirrhinus molitorella</name>
    <name type="common">mud carp</name>
    <dbReference type="NCBI Taxonomy" id="172907"/>
    <lineage>
        <taxon>Eukaryota</taxon>
        <taxon>Metazoa</taxon>
        <taxon>Chordata</taxon>
        <taxon>Craniata</taxon>
        <taxon>Vertebrata</taxon>
        <taxon>Euteleostomi</taxon>
        <taxon>Actinopterygii</taxon>
        <taxon>Neopterygii</taxon>
        <taxon>Teleostei</taxon>
        <taxon>Ostariophysi</taxon>
        <taxon>Cypriniformes</taxon>
        <taxon>Cyprinidae</taxon>
        <taxon>Labeoninae</taxon>
        <taxon>Labeonini</taxon>
        <taxon>Cirrhinus</taxon>
    </lineage>
</organism>
<proteinExistence type="predicted"/>
<sequence>MNVSEDEKVMDEETGTLVMERWAARWDRGTAVTSSVQGHLDSGGDRSLGVMGLSLARLRQIGSFREPEEKRREAGVQGISQVGVLERLNHTLTPSPPVYPQLSCNATLTMIRIQQDRTASACVQH</sequence>
<dbReference type="AlphaFoldDB" id="A0AA88TA78"/>